<evidence type="ECO:0000313" key="3">
    <source>
        <dbReference type="EMBL" id="CUV42639.1"/>
    </source>
</evidence>
<accession>A0A0S4V183</accession>
<protein>
    <submittedName>
        <fullName evidence="2">Uncharacterized protein</fullName>
    </submittedName>
</protein>
<organism evidence="2">
    <name type="scientific">Ralstonia solanacearum</name>
    <name type="common">Pseudomonas solanacearum</name>
    <dbReference type="NCBI Taxonomy" id="305"/>
    <lineage>
        <taxon>Bacteria</taxon>
        <taxon>Pseudomonadati</taxon>
        <taxon>Pseudomonadota</taxon>
        <taxon>Betaproteobacteria</taxon>
        <taxon>Burkholderiales</taxon>
        <taxon>Burkholderiaceae</taxon>
        <taxon>Ralstonia</taxon>
        <taxon>Ralstonia solanacearum species complex</taxon>
    </lineage>
</organism>
<dbReference type="EMBL" id="LN899824">
    <property type="protein sequence ID" value="CUV28290.1"/>
    <property type="molecule type" value="Genomic_DNA"/>
</dbReference>
<feature type="region of interest" description="Disordered" evidence="1">
    <location>
        <begin position="40"/>
        <end position="61"/>
    </location>
</feature>
<evidence type="ECO:0000313" key="2">
    <source>
        <dbReference type="EMBL" id="CUV28290.1"/>
    </source>
</evidence>
<proteinExistence type="predicted"/>
<sequence length="61" mass="6310">MTDSRAPSISNASRDTSRQVVPIARLPKLISEIEAYAAANGEAPSPSIRRKRSTAAGAAGS</sequence>
<dbReference type="EMBL" id="LN899826">
    <property type="protein sequence ID" value="CUV42639.1"/>
    <property type="molecule type" value="Genomic_DNA"/>
</dbReference>
<evidence type="ECO:0000256" key="1">
    <source>
        <dbReference type="SAM" id="MobiDB-lite"/>
    </source>
</evidence>
<gene>
    <name evidence="2" type="ORF">RUN1985_v1_190084</name>
    <name evidence="3" type="ORF">TF3108_v1_1400016</name>
</gene>
<dbReference type="AlphaFoldDB" id="A0A0S4V183"/>
<reference evidence="2" key="1">
    <citation type="submission" date="2015-10" db="EMBL/GenBank/DDBJ databases">
        <authorList>
            <person name="Gilbert D.G."/>
        </authorList>
    </citation>
    <scope>NUCLEOTIDE SEQUENCE</scope>
    <source>
        <strain evidence="2">Phyl III-seqv23</strain>
    </source>
</reference>
<name>A0A0S4V183_RALSL</name>